<name>A0A0M5MJU7_9GAMM</name>
<protein>
    <submittedName>
        <fullName evidence="6">Aldehyde-activating protein</fullName>
    </submittedName>
</protein>
<proteinExistence type="inferred from homology"/>
<dbReference type="InterPro" id="IPR006913">
    <property type="entry name" value="CENP-V/GFA"/>
</dbReference>
<dbReference type="KEGG" id="pur:AOC03_10145"/>
<feature type="domain" description="CENP-V/GFA" evidence="5">
    <location>
        <begin position="1"/>
        <end position="113"/>
    </location>
</feature>
<dbReference type="Proteomes" id="UP000059847">
    <property type="component" value="Chromosome"/>
</dbReference>
<evidence type="ECO:0000256" key="2">
    <source>
        <dbReference type="ARBA" id="ARBA00022723"/>
    </source>
</evidence>
<keyword evidence="4" id="KW-0456">Lyase</keyword>
<dbReference type="PANTHER" id="PTHR33337">
    <property type="entry name" value="GFA DOMAIN-CONTAINING PROTEIN"/>
    <property type="match status" value="1"/>
</dbReference>
<evidence type="ECO:0000259" key="5">
    <source>
        <dbReference type="PROSITE" id="PS51891"/>
    </source>
</evidence>
<dbReference type="Gene3D" id="3.90.1590.10">
    <property type="entry name" value="glutathione-dependent formaldehyde- activating enzyme (gfa)"/>
    <property type="match status" value="1"/>
</dbReference>
<dbReference type="GO" id="GO:0046872">
    <property type="term" value="F:metal ion binding"/>
    <property type="evidence" value="ECO:0007669"/>
    <property type="project" value="UniProtKB-KW"/>
</dbReference>
<dbReference type="OrthoDB" id="4188830at2"/>
<dbReference type="SUPFAM" id="SSF51316">
    <property type="entry name" value="Mss4-like"/>
    <property type="match status" value="1"/>
</dbReference>
<dbReference type="RefSeq" id="WP_062535672.1">
    <property type="nucleotide sequence ID" value="NZ_CP012678.1"/>
</dbReference>
<keyword evidence="7" id="KW-1185">Reference proteome</keyword>
<reference evidence="6 7" key="1">
    <citation type="submission" date="2015-09" db="EMBL/GenBank/DDBJ databases">
        <title>Complete genome of Psychrobacter urativorans R10.10B.</title>
        <authorList>
            <person name="See-Too W.S."/>
            <person name="Chan K.G."/>
        </authorList>
    </citation>
    <scope>NUCLEOTIDE SEQUENCE [LARGE SCALE GENOMIC DNA]</scope>
    <source>
        <strain evidence="6 7">R10.10B</strain>
    </source>
</reference>
<keyword evidence="2" id="KW-0479">Metal-binding</keyword>
<dbReference type="AlphaFoldDB" id="A0A0M5MJU7"/>
<evidence type="ECO:0000313" key="6">
    <source>
        <dbReference type="EMBL" id="ALF60355.1"/>
    </source>
</evidence>
<dbReference type="EMBL" id="CP012678">
    <property type="protein sequence ID" value="ALF60355.1"/>
    <property type="molecule type" value="Genomic_DNA"/>
</dbReference>
<gene>
    <name evidence="6" type="ORF">AOC03_10145</name>
</gene>
<dbReference type="InterPro" id="IPR011057">
    <property type="entry name" value="Mss4-like_sf"/>
</dbReference>
<dbReference type="STRING" id="45610.AOC03_10145"/>
<accession>A0A0M5MJU7</accession>
<dbReference type="PROSITE" id="PS51891">
    <property type="entry name" value="CENP_V_GFA"/>
    <property type="match status" value="1"/>
</dbReference>
<keyword evidence="3" id="KW-0862">Zinc</keyword>
<organism evidence="6 7">
    <name type="scientific">Psychrobacter urativorans</name>
    <dbReference type="NCBI Taxonomy" id="45610"/>
    <lineage>
        <taxon>Bacteria</taxon>
        <taxon>Pseudomonadati</taxon>
        <taxon>Pseudomonadota</taxon>
        <taxon>Gammaproteobacteria</taxon>
        <taxon>Moraxellales</taxon>
        <taxon>Moraxellaceae</taxon>
        <taxon>Psychrobacter</taxon>
    </lineage>
</organism>
<comment type="similarity">
    <text evidence="1">Belongs to the Gfa family.</text>
</comment>
<dbReference type="GO" id="GO:0016846">
    <property type="term" value="F:carbon-sulfur lyase activity"/>
    <property type="evidence" value="ECO:0007669"/>
    <property type="project" value="InterPro"/>
</dbReference>
<evidence type="ECO:0000256" key="3">
    <source>
        <dbReference type="ARBA" id="ARBA00022833"/>
    </source>
</evidence>
<dbReference type="PANTHER" id="PTHR33337:SF40">
    <property type="entry name" value="CENP-V_GFA DOMAIN-CONTAINING PROTEIN-RELATED"/>
    <property type="match status" value="1"/>
</dbReference>
<evidence type="ECO:0000313" key="7">
    <source>
        <dbReference type="Proteomes" id="UP000059847"/>
    </source>
</evidence>
<evidence type="ECO:0000256" key="4">
    <source>
        <dbReference type="ARBA" id="ARBA00023239"/>
    </source>
</evidence>
<dbReference type="Pfam" id="PF04828">
    <property type="entry name" value="GFA"/>
    <property type="match status" value="1"/>
</dbReference>
<sequence length="139" mass="15882">MKGHCLCGNVTIELEDINTFEACHCTMCRRWGSGPLMAIHSHSKPNIQGEESMTVYPSSAWAERAFCHKCGTNLYYHQLGSETYVLSLGLFQDNPNLTFESQIFIDKKPDYYAFANDTTNLTQQQLFDKFKEKGIQPEE</sequence>
<evidence type="ECO:0000256" key="1">
    <source>
        <dbReference type="ARBA" id="ARBA00005495"/>
    </source>
</evidence>